<dbReference type="Pfam" id="PF08843">
    <property type="entry name" value="AbiEii"/>
    <property type="match status" value="1"/>
</dbReference>
<reference evidence="1 2" key="1">
    <citation type="submission" date="2020-08" db="EMBL/GenBank/DDBJ databases">
        <title>Genome public.</title>
        <authorList>
            <person name="Liu C."/>
            <person name="Sun Q."/>
        </authorList>
    </citation>
    <scope>NUCLEOTIDE SEQUENCE [LARGE SCALE GENOMIC DNA]</scope>
    <source>
        <strain evidence="1 2">NSJ-13</strain>
    </source>
</reference>
<name>A0ABR7GBA1_9FIRM</name>
<dbReference type="RefSeq" id="WP_186865329.1">
    <property type="nucleotide sequence ID" value="NZ_JACOPE010000001.1"/>
</dbReference>
<accession>A0ABR7GBA1</accession>
<dbReference type="GO" id="GO:0016740">
    <property type="term" value="F:transferase activity"/>
    <property type="evidence" value="ECO:0007669"/>
    <property type="project" value="UniProtKB-KW"/>
</dbReference>
<keyword evidence="1" id="KW-0808">Transferase</keyword>
<evidence type="ECO:0000313" key="2">
    <source>
        <dbReference type="Proteomes" id="UP000631576"/>
    </source>
</evidence>
<gene>
    <name evidence="1" type="ORF">H8S40_12495</name>
</gene>
<sequence>MSSKAMSLKGKIKNYAKNNNIAAQVILQNYMFERFLERLSLSEYREKFVVKGGMLIAAIVGLDTRSTMDLDTTLRNMPLTEEQIYNAIRTICDINIEDDVIFEIQSVNPIRKDDVYGGYCVRIDAVYDTIVTPLSIDVSTGDVITPSPVKYDFSGIFDDELKITLWGYNIETVIAEKVETILSRGVFTTRPRDYYDVYVLVTTQKYDKVLFKEALNATAIHRGTAEKIEDTAGILTMISQSNELKSMWNKYRKKFTYAEDISYEMIMKVLKNVLVPVAPINPRPQLV</sequence>
<dbReference type="EMBL" id="JACOPE010000001">
    <property type="protein sequence ID" value="MBC5684348.1"/>
    <property type="molecule type" value="Genomic_DNA"/>
</dbReference>
<comment type="caution">
    <text evidence="1">The sequence shown here is derived from an EMBL/GenBank/DDBJ whole genome shotgun (WGS) entry which is preliminary data.</text>
</comment>
<proteinExistence type="predicted"/>
<evidence type="ECO:0000313" key="1">
    <source>
        <dbReference type="EMBL" id="MBC5684348.1"/>
    </source>
</evidence>
<protein>
    <submittedName>
        <fullName evidence="1">Nucleotidyl transferase AbiEii/AbiGii toxin family protein</fullName>
    </submittedName>
</protein>
<keyword evidence="2" id="KW-1185">Reference proteome</keyword>
<dbReference type="InterPro" id="IPR014942">
    <property type="entry name" value="AbiEii"/>
</dbReference>
<organism evidence="1 2">
    <name type="scientific">Ruminococcus hominis</name>
    <dbReference type="NCBI Taxonomy" id="2763065"/>
    <lineage>
        <taxon>Bacteria</taxon>
        <taxon>Bacillati</taxon>
        <taxon>Bacillota</taxon>
        <taxon>Clostridia</taxon>
        <taxon>Eubacteriales</taxon>
        <taxon>Oscillospiraceae</taxon>
        <taxon>Ruminococcus</taxon>
    </lineage>
</organism>
<dbReference type="Proteomes" id="UP000631576">
    <property type="component" value="Unassembled WGS sequence"/>
</dbReference>